<sequence length="458" mass="52671">MLNALWSLFSSSDSYVHSSTSTLGTTTKDENPSHLNENLNSTRNFSDPFDYYYNIDDDLMFYKRQGWSDYYNSKLGLIFKYPAWKFSHIEVLPYGDSLASVQLRGGNSATNKSSESTTPNSMITTMFNIEDIQTVINSVNVTNSERSVTNAGRPSQILTSARTNEEEKQEQLIDPSAFGPREYILNSIKKLEQNKCSYKILFQRSVKVNSRKAYECKLELEMSPGVFQRPSKAIVENLTEKVKVLLYWIVLKCEDTNKFFIFQHMSPDLDVENFDLEFEEQISHIIRSVKIVKSQQTGGFTLHRKDKGVSLKLLDESWQVWNVSGLDHNFSQPKKSIKKKLPQTEHEKILPLHLKDENVLLYLISSLTKEKVGKEIALIQVETHNSQQNKKEAATTFEEYIQQTTQNLKEKCNHVIEIKDRVKWSGSECSEGVLFAYVSEMNSFPVHLSKLIPTQKKH</sequence>
<gene>
    <name evidence="2" type="ORF">C9374_013437</name>
</gene>
<evidence type="ECO:0000313" key="3">
    <source>
        <dbReference type="Proteomes" id="UP000816034"/>
    </source>
</evidence>
<comment type="caution">
    <text evidence="2">The sequence shown here is derived from an EMBL/GenBank/DDBJ whole genome shotgun (WGS) entry which is preliminary data.</text>
</comment>
<evidence type="ECO:0000313" key="2">
    <source>
        <dbReference type="EMBL" id="KAG2391952.1"/>
    </source>
</evidence>
<protein>
    <submittedName>
        <fullName evidence="2">Uncharacterized protein</fullName>
    </submittedName>
</protein>
<dbReference type="Proteomes" id="UP000816034">
    <property type="component" value="Unassembled WGS sequence"/>
</dbReference>
<keyword evidence="3" id="KW-1185">Reference proteome</keyword>
<proteinExistence type="predicted"/>
<dbReference type="EMBL" id="PYSW02000006">
    <property type="protein sequence ID" value="KAG2391952.1"/>
    <property type="molecule type" value="Genomic_DNA"/>
</dbReference>
<name>A0AA88H2B8_NAELO</name>
<accession>A0AA88H2B8</accession>
<feature type="region of interest" description="Disordered" evidence="1">
    <location>
        <begin position="20"/>
        <end position="39"/>
    </location>
</feature>
<dbReference type="RefSeq" id="XP_044553846.1">
    <property type="nucleotide sequence ID" value="XM_044689313.1"/>
</dbReference>
<dbReference type="AlphaFoldDB" id="A0AA88H2B8"/>
<evidence type="ECO:0000256" key="1">
    <source>
        <dbReference type="SAM" id="MobiDB-lite"/>
    </source>
</evidence>
<dbReference type="GeneID" id="68105890"/>
<organism evidence="2 3">
    <name type="scientific">Naegleria lovaniensis</name>
    <name type="common">Amoeba</name>
    <dbReference type="NCBI Taxonomy" id="51637"/>
    <lineage>
        <taxon>Eukaryota</taxon>
        <taxon>Discoba</taxon>
        <taxon>Heterolobosea</taxon>
        <taxon>Tetramitia</taxon>
        <taxon>Eutetramitia</taxon>
        <taxon>Vahlkampfiidae</taxon>
        <taxon>Naegleria</taxon>
    </lineage>
</organism>
<reference evidence="2 3" key="1">
    <citation type="journal article" date="2018" name="BMC Genomics">
        <title>The genome of Naegleria lovaniensis, the basis for a comparative approach to unravel pathogenicity factors of the human pathogenic amoeba N. fowleri.</title>
        <authorList>
            <person name="Liechti N."/>
            <person name="Schurch N."/>
            <person name="Bruggmann R."/>
            <person name="Wittwer M."/>
        </authorList>
    </citation>
    <scope>NUCLEOTIDE SEQUENCE [LARGE SCALE GENOMIC DNA]</scope>
    <source>
        <strain evidence="2 3">ATCC 30569</strain>
    </source>
</reference>